<evidence type="ECO:0000259" key="6">
    <source>
        <dbReference type="Pfam" id="PF26410"/>
    </source>
</evidence>
<dbReference type="Gene3D" id="3.20.20.80">
    <property type="entry name" value="Glycosidases"/>
    <property type="match status" value="1"/>
</dbReference>
<dbReference type="PANTHER" id="PTHR31451:SF40">
    <property type="entry name" value="GLYCOSIDE HYDROLASE FAMILY 5 DOMAIN-CONTAINING PROTEIN"/>
    <property type="match status" value="1"/>
</dbReference>
<evidence type="ECO:0000313" key="8">
    <source>
        <dbReference type="Proteomes" id="UP000245946"/>
    </source>
</evidence>
<accession>A0A316ZM19</accession>
<dbReference type="GO" id="GO:0016985">
    <property type="term" value="F:mannan endo-1,4-beta-mannosidase activity"/>
    <property type="evidence" value="ECO:0007669"/>
    <property type="project" value="UniProtKB-EC"/>
</dbReference>
<organism evidence="7 8">
    <name type="scientific">Tilletiopsis washingtonensis</name>
    <dbReference type="NCBI Taxonomy" id="58919"/>
    <lineage>
        <taxon>Eukaryota</taxon>
        <taxon>Fungi</taxon>
        <taxon>Dikarya</taxon>
        <taxon>Basidiomycota</taxon>
        <taxon>Ustilaginomycotina</taxon>
        <taxon>Exobasidiomycetes</taxon>
        <taxon>Entylomatales</taxon>
        <taxon>Entylomatales incertae sedis</taxon>
        <taxon>Tilletiopsis</taxon>
    </lineage>
</organism>
<protein>
    <recommendedName>
        <fullName evidence="3">mannan endo-1,4-beta-mannosidase</fullName>
        <ecNumber evidence="3">3.2.1.78</ecNumber>
    </recommendedName>
</protein>
<comment type="similarity">
    <text evidence="2">Belongs to the glycosyl hydrolase 5 (cellulase A) family.</text>
</comment>
<dbReference type="InterPro" id="IPR045053">
    <property type="entry name" value="MAN-like"/>
</dbReference>
<dbReference type="OrthoDB" id="406631at2759"/>
<dbReference type="PANTHER" id="PTHR31451">
    <property type="match status" value="1"/>
</dbReference>
<dbReference type="Proteomes" id="UP000245946">
    <property type="component" value="Unassembled WGS sequence"/>
</dbReference>
<dbReference type="STRING" id="58919.A0A316ZM19"/>
<evidence type="ECO:0000256" key="5">
    <source>
        <dbReference type="ARBA" id="ARBA00023295"/>
    </source>
</evidence>
<comment type="catalytic activity">
    <reaction evidence="1">
        <text>Random hydrolysis of (1-&gt;4)-beta-D-mannosidic linkages in mannans, galactomannans and glucomannans.</text>
        <dbReference type="EC" id="3.2.1.78"/>
    </reaction>
</comment>
<feature type="domain" description="Glycoside hydrolase family 5" evidence="6">
    <location>
        <begin position="12"/>
        <end position="459"/>
    </location>
</feature>
<dbReference type="Pfam" id="PF26410">
    <property type="entry name" value="GH5_mannosidase"/>
    <property type="match status" value="1"/>
</dbReference>
<dbReference type="EC" id="3.2.1.78" evidence="3"/>
<proteinExistence type="inferred from homology"/>
<dbReference type="InterPro" id="IPR017853">
    <property type="entry name" value="GH"/>
</dbReference>
<sequence>MAAQHPFSNEASFVRAGKRHLFDAHGPVYLTGLNYWACMNLAAAPDAGGDRARLEAELDQMAAAGINHLRIMAGSEGSDSAPFRMRPALQPLAGEWDERLLHGLDRCLVGARQRGMRVTLVLGNTWFWSGGLAQYRAWAHGSTIPYPPAWNISAPPQRSDGFAGWGSYTGAKDGAASYGAYMRYVNGFYEDAPAQGLFEEHVLRIVRRTNSLTGVRYVDDPTILAWEPINEPQATSVPDDTDPWHMAVKPNASDAMLHWHARTTALLKRHAPRQLVTSGFEGKQGAWYFKALHRDANVDFACAHAWPQNWSFYRMGNASDANLEGAIQFATDYLGNVSSWAQEVGKPVVLEEFGMPRDNWHNAVPLYPYASSAPTTHRDALFARVLDKAHTLYARGAGVVGVMPWAYGGVWRPETQRFSTHGVVWAGDPMHEAPGWYSIYDKDHTTLALLREHARRTRHTAPGAAT</sequence>
<dbReference type="AlphaFoldDB" id="A0A316ZM19"/>
<keyword evidence="4 7" id="KW-0378">Hydrolase</keyword>
<evidence type="ECO:0000256" key="2">
    <source>
        <dbReference type="ARBA" id="ARBA00005641"/>
    </source>
</evidence>
<evidence type="ECO:0000313" key="7">
    <source>
        <dbReference type="EMBL" id="PWO01436.1"/>
    </source>
</evidence>
<evidence type="ECO:0000256" key="4">
    <source>
        <dbReference type="ARBA" id="ARBA00022801"/>
    </source>
</evidence>
<keyword evidence="8" id="KW-1185">Reference proteome</keyword>
<name>A0A316ZM19_9BASI</name>
<dbReference type="InterPro" id="IPR001547">
    <property type="entry name" value="Glyco_hydro_5"/>
</dbReference>
<evidence type="ECO:0000256" key="3">
    <source>
        <dbReference type="ARBA" id="ARBA00012706"/>
    </source>
</evidence>
<reference evidence="7 8" key="1">
    <citation type="journal article" date="2018" name="Mol. Biol. Evol.">
        <title>Broad Genomic Sampling Reveals a Smut Pathogenic Ancestry of the Fungal Clade Ustilaginomycotina.</title>
        <authorList>
            <person name="Kijpornyongpan T."/>
            <person name="Mondo S.J."/>
            <person name="Barry K."/>
            <person name="Sandor L."/>
            <person name="Lee J."/>
            <person name="Lipzen A."/>
            <person name="Pangilinan J."/>
            <person name="LaButti K."/>
            <person name="Hainaut M."/>
            <person name="Henrissat B."/>
            <person name="Grigoriev I.V."/>
            <person name="Spatafora J.W."/>
            <person name="Aime M.C."/>
        </authorList>
    </citation>
    <scope>NUCLEOTIDE SEQUENCE [LARGE SCALE GENOMIC DNA]</scope>
    <source>
        <strain evidence="7 8">MCA 4186</strain>
    </source>
</reference>
<keyword evidence="5" id="KW-0326">Glycosidase</keyword>
<dbReference type="RefSeq" id="XP_025601714.1">
    <property type="nucleotide sequence ID" value="XM_025740003.1"/>
</dbReference>
<dbReference type="EMBL" id="KZ819283">
    <property type="protein sequence ID" value="PWO01436.1"/>
    <property type="molecule type" value="Genomic_DNA"/>
</dbReference>
<dbReference type="GeneID" id="37267549"/>
<gene>
    <name evidence="7" type="ORF">FA09DRAFT_292452</name>
</gene>
<evidence type="ECO:0000256" key="1">
    <source>
        <dbReference type="ARBA" id="ARBA00001678"/>
    </source>
</evidence>
<dbReference type="SUPFAM" id="SSF51445">
    <property type="entry name" value="(Trans)glycosidases"/>
    <property type="match status" value="1"/>
</dbReference>